<sequence>MRALVMAPLGEQGPSLEERELSDRSELPDRLKRAFSLRRNLRLLFVPPGTHLRPLDGLRALSILWVVVFHAAWYASPFVPIPAYVALLESRWMVPVWRGDFGVDVFFVLSGFLIAGLLIDERERTGHLDLTRFYWRRLLRLWPALLLAAVLNVALIGDHSSMVWANLLYVSNFVPILQGAMGWTWSLAIEEQFYLVCPWLVGGLAGLGASARLRTLAAVIALLVTVGAVVVVSGGFFAIDSEIAINRDFFRWTLGFDHLYVKPWMRAGPLLIGVFAAYLFRVPSFMAALSRRRGLGTAGVVVAFGVAAASTHWPLVVGTPRVVEVTFLATSRTLFGIAVAYVLLLSLSQQPLGRMLGRFLSSRVLYPIGQLAYGAYLVNPIVCAVVHKWRSPLVWEGRASPMVAFMPLDIAGTFVAAAAIYLFVERPFMTLRPGPETASNLVVPAEVPAASHRPLDVQRWLFAGSVALAAVLAWFNRFIQDDAFISFRYARHLAAGHGLVWNVGEPPLQGFTNPLWTLAIALGIRFGRDPVRLSQGLGLACFVIGLVLAGKLAARLTKFRSLGIAVVLGLGLNASFNAHATGGLETQSQAMFVVVVAWCVFRGCTGPSARSSVGWFAGASLAGGLALWSRLDSALLVGPLLLAALAQARRERSVRLALAAALPVTVLGASLAAFGWFVFHNLLPNTFYAKASGGDGTTLRSGFSYLFSFLTNYQFMPLLALAVYPIYLGRDSLRCPPFLVRALMFVAVVWGAYIVAVGGDFMEYRLFVPVLPLVAVLGTWLLSSRGERLVWGFTAASVVGSALFYARFAHLPFVDEAGAVETVRGLDAHLTNHDQDWGEIGRGVRHALACDRDITIAVMAAGAIPYYSDLRTIDMLGLSDPVIAREGVILGNRPGHRRGASLPYLVSKQVNIVLHPWPRSDPDRFSLDYTRQGVANRYVPLSRGEELPKDASIIEIPIAKDRPLRALYLVRDAKVDQCIASGGWRVLPIRP</sequence>
<gene>
    <name evidence="3" type="ORF">AKJ09_08041</name>
</gene>
<feature type="transmembrane region" description="Helical" evidence="1">
    <location>
        <begin position="99"/>
        <end position="119"/>
    </location>
</feature>
<keyword evidence="3" id="KW-0012">Acyltransferase</keyword>
<feature type="transmembrane region" description="Helical" evidence="1">
    <location>
        <begin position="192"/>
        <end position="209"/>
    </location>
</feature>
<feature type="transmembrane region" description="Helical" evidence="1">
    <location>
        <begin position="364"/>
        <end position="387"/>
    </location>
</feature>
<evidence type="ECO:0000259" key="2">
    <source>
        <dbReference type="Pfam" id="PF01757"/>
    </source>
</evidence>
<feature type="transmembrane region" description="Helical" evidence="1">
    <location>
        <begin position="738"/>
        <end position="758"/>
    </location>
</feature>
<feature type="transmembrane region" description="Helical" evidence="1">
    <location>
        <begin position="216"/>
        <end position="239"/>
    </location>
</feature>
<evidence type="ECO:0000313" key="3">
    <source>
        <dbReference type="EMBL" id="AKV01378.1"/>
    </source>
</evidence>
<dbReference type="GO" id="GO:0016747">
    <property type="term" value="F:acyltransferase activity, transferring groups other than amino-acyl groups"/>
    <property type="evidence" value="ECO:0007669"/>
    <property type="project" value="InterPro"/>
</dbReference>
<feature type="transmembrane region" description="Helical" evidence="1">
    <location>
        <begin position="264"/>
        <end position="282"/>
    </location>
</feature>
<feature type="transmembrane region" description="Helical" evidence="1">
    <location>
        <begin position="63"/>
        <end position="87"/>
    </location>
</feature>
<feature type="transmembrane region" description="Helical" evidence="1">
    <location>
        <begin position="139"/>
        <end position="156"/>
    </location>
</feature>
<feature type="transmembrane region" description="Helical" evidence="1">
    <location>
        <begin position="656"/>
        <end position="683"/>
    </location>
</feature>
<keyword evidence="3" id="KW-0808">Transferase</keyword>
<dbReference type="Pfam" id="PF01757">
    <property type="entry name" value="Acyl_transf_3"/>
    <property type="match status" value="1"/>
</dbReference>
<keyword evidence="4" id="KW-1185">Reference proteome</keyword>
<evidence type="ECO:0000256" key="1">
    <source>
        <dbReference type="SAM" id="Phobius"/>
    </source>
</evidence>
<dbReference type="InterPro" id="IPR002656">
    <property type="entry name" value="Acyl_transf_3_dom"/>
</dbReference>
<dbReference type="AlphaFoldDB" id="A0A0K1Q6L5"/>
<name>A0A0K1Q6L5_9BACT</name>
<keyword evidence="1" id="KW-1133">Transmembrane helix</keyword>
<dbReference type="KEGG" id="llu:AKJ09_08041"/>
<feature type="transmembrane region" description="Helical" evidence="1">
    <location>
        <begin position="703"/>
        <end position="726"/>
    </location>
</feature>
<dbReference type="STRING" id="1391654.AKJ09_08041"/>
<dbReference type="Proteomes" id="UP000064967">
    <property type="component" value="Chromosome"/>
</dbReference>
<accession>A0A0K1Q6L5</accession>
<proteinExistence type="predicted"/>
<dbReference type="EMBL" id="CP012333">
    <property type="protein sequence ID" value="AKV01378.1"/>
    <property type="molecule type" value="Genomic_DNA"/>
</dbReference>
<reference evidence="3 4" key="1">
    <citation type="submission" date="2015-08" db="EMBL/GenBank/DDBJ databases">
        <authorList>
            <person name="Babu N.S."/>
            <person name="Beckwith C.J."/>
            <person name="Beseler K.G."/>
            <person name="Brison A."/>
            <person name="Carone J.V."/>
            <person name="Caskin T.P."/>
            <person name="Diamond M."/>
            <person name="Durham M.E."/>
            <person name="Foxe J.M."/>
            <person name="Go M."/>
            <person name="Henderson B.A."/>
            <person name="Jones I.B."/>
            <person name="McGettigan J.A."/>
            <person name="Micheletti S.J."/>
            <person name="Nasrallah M.E."/>
            <person name="Ortiz D."/>
            <person name="Piller C.R."/>
            <person name="Privatt S.R."/>
            <person name="Schneider S.L."/>
            <person name="Sharp S."/>
            <person name="Smith T.C."/>
            <person name="Stanton J.D."/>
            <person name="Ullery H.E."/>
            <person name="Wilson R.J."/>
            <person name="Serrano M.G."/>
            <person name="Buck G."/>
            <person name="Lee V."/>
            <person name="Wang Y."/>
            <person name="Carvalho R."/>
            <person name="Voegtly L."/>
            <person name="Shi R."/>
            <person name="Duckworth R."/>
            <person name="Johnson A."/>
            <person name="Loviza R."/>
            <person name="Walstead R."/>
            <person name="Shah Z."/>
            <person name="Kiflezghi M."/>
            <person name="Wade K."/>
            <person name="Ball S.L."/>
            <person name="Bradley K.W."/>
            <person name="Asai D.J."/>
            <person name="Bowman C.A."/>
            <person name="Russell D.A."/>
            <person name="Pope W.H."/>
            <person name="Jacobs-Sera D."/>
            <person name="Hendrix R.W."/>
            <person name="Hatfull G.F."/>
        </authorList>
    </citation>
    <scope>NUCLEOTIDE SEQUENCE [LARGE SCALE GENOMIC DNA]</scope>
    <source>
        <strain evidence="3 4">DSM 27648</strain>
    </source>
</reference>
<dbReference type="PATRIC" id="fig|1391654.3.peg.8150"/>
<feature type="transmembrane region" description="Helical" evidence="1">
    <location>
        <begin position="325"/>
        <end position="344"/>
    </location>
</feature>
<organism evidence="3 4">
    <name type="scientific">Labilithrix luteola</name>
    <dbReference type="NCBI Taxonomy" id="1391654"/>
    <lineage>
        <taxon>Bacteria</taxon>
        <taxon>Pseudomonadati</taxon>
        <taxon>Myxococcota</taxon>
        <taxon>Polyangia</taxon>
        <taxon>Polyangiales</taxon>
        <taxon>Labilitrichaceae</taxon>
        <taxon>Labilithrix</taxon>
    </lineage>
</organism>
<dbReference type="PANTHER" id="PTHR11161">
    <property type="entry name" value="O-ACYLTRANSFERASE"/>
    <property type="match status" value="1"/>
</dbReference>
<feature type="domain" description="Acyltransferase 3" evidence="2">
    <location>
        <begin position="55"/>
        <end position="420"/>
    </location>
</feature>
<feature type="transmembrane region" description="Helical" evidence="1">
    <location>
        <begin position="294"/>
        <end position="313"/>
    </location>
</feature>
<feature type="transmembrane region" description="Helical" evidence="1">
    <location>
        <begin position="399"/>
        <end position="424"/>
    </location>
</feature>
<dbReference type="InterPro" id="IPR052728">
    <property type="entry name" value="O2_lipid_transport_reg"/>
</dbReference>
<keyword evidence="1" id="KW-0812">Transmembrane</keyword>
<protein>
    <submittedName>
        <fullName evidence="3">Acyltransferase 3</fullName>
    </submittedName>
</protein>
<dbReference type="PANTHER" id="PTHR11161:SF0">
    <property type="entry name" value="O-ACYLTRANSFERASE LIKE PROTEIN"/>
    <property type="match status" value="1"/>
</dbReference>
<evidence type="ECO:0000313" key="4">
    <source>
        <dbReference type="Proteomes" id="UP000064967"/>
    </source>
</evidence>
<feature type="transmembrane region" description="Helical" evidence="1">
    <location>
        <begin position="789"/>
        <end position="808"/>
    </location>
</feature>
<feature type="transmembrane region" description="Helical" evidence="1">
    <location>
        <begin position="764"/>
        <end position="782"/>
    </location>
</feature>
<feature type="transmembrane region" description="Helical" evidence="1">
    <location>
        <begin position="536"/>
        <end position="553"/>
    </location>
</feature>
<feature type="transmembrane region" description="Helical" evidence="1">
    <location>
        <begin position="460"/>
        <end position="479"/>
    </location>
</feature>
<keyword evidence="1" id="KW-0472">Membrane</keyword>